<comment type="caution">
    <text evidence="1">The sequence shown here is derived from an EMBL/GenBank/DDBJ whole genome shotgun (WGS) entry which is preliminary data.</text>
</comment>
<accession>A0AAX2CP43</accession>
<dbReference type="RefSeq" id="WP_087099869.1">
    <property type="nucleotide sequence ID" value="NZ_FMIK01000072.1"/>
</dbReference>
<dbReference type="Proteomes" id="UP000242164">
    <property type="component" value="Unassembled WGS sequence"/>
</dbReference>
<dbReference type="EMBL" id="FMIK01000072">
    <property type="protein sequence ID" value="SCM08638.1"/>
    <property type="molecule type" value="Genomic_DNA"/>
</dbReference>
<proteinExistence type="predicted"/>
<gene>
    <name evidence="1" type="ORF">BCB44BAC_04650</name>
</gene>
<organism evidence="1 2">
    <name type="scientific">Bacillus cytotoxicus</name>
    <dbReference type="NCBI Taxonomy" id="580165"/>
    <lineage>
        <taxon>Bacteria</taxon>
        <taxon>Bacillati</taxon>
        <taxon>Bacillota</taxon>
        <taxon>Bacilli</taxon>
        <taxon>Bacillales</taxon>
        <taxon>Bacillaceae</taxon>
        <taxon>Bacillus</taxon>
        <taxon>Bacillus cereus group</taxon>
    </lineage>
</organism>
<evidence type="ECO:0000313" key="2">
    <source>
        <dbReference type="Proteomes" id="UP000242164"/>
    </source>
</evidence>
<reference evidence="1 2" key="1">
    <citation type="submission" date="2016-08" db="EMBL/GenBank/DDBJ databases">
        <authorList>
            <person name="Loux V."/>
            <person name="Rue O."/>
        </authorList>
    </citation>
    <scope>NUCLEOTIDE SEQUENCE [LARGE SCALE GENOMIC DNA]</scope>
    <source>
        <strain evidence="1 2">AFSSA_08CEB44bac</strain>
    </source>
</reference>
<protein>
    <submittedName>
        <fullName evidence="1">Uncharacterized protein</fullName>
    </submittedName>
</protein>
<sequence>MTVVKEERKNRVFRFTDTEIAIIDELIDIENDKRMCIAKEHNLVYKPLNRTSFLISLIKEKKRHYEELGEI</sequence>
<evidence type="ECO:0000313" key="1">
    <source>
        <dbReference type="EMBL" id="SCM08638.1"/>
    </source>
</evidence>
<dbReference type="AlphaFoldDB" id="A0AAX2CP43"/>
<name>A0AAX2CP43_9BACI</name>